<accession>A0ACC2ECH7</accession>
<gene>
    <name evidence="1" type="ORF">O6H91_02G005600</name>
</gene>
<protein>
    <submittedName>
        <fullName evidence="1">Uncharacterized protein</fullName>
    </submittedName>
</protein>
<dbReference type="Proteomes" id="UP001162992">
    <property type="component" value="Chromosome 2"/>
</dbReference>
<proteinExistence type="predicted"/>
<keyword evidence="2" id="KW-1185">Reference proteome</keyword>
<sequence>MPGPWEKVNPFRALTRNNHKRPPTVPSRNGHSADGKPCHISPSALSFKNRWNIKFSKNVKRSAPAEKEVQNGKDHKIDFREEDFDLLGDLVMTGMLARPGTTLQANFPGVEVNAKLTSKAFIWALHCLRLDDVVAVSYSDGSRRFTVHSYAFQKTRWVPSTFGKARRRRTDLHFLAPNAEEVLRWATAFAEQGCFVNFSPHPLSSSKKKGSVASAESSPAPAVKCKPRPLVLVILNPRSGRGRARKVFYGKAEPVLKLAGFKMTVVETTHARHAQELAATVDLSTCPDGIICVGGDGIINEVLNGLLNRENTQEAFAVPIGIIPAGSDNSLIWTVMGIKDPISAALTIVKGSMVATDVFALEWTKTGAQHMGLTIAYYGFMSDVLELSAKYQRRFGPLRYFVAGALRLFCLKQYEGDIHYLPVEPPESGLHNGKVQVEPHLDTPISNGGLFSMNGEIEVGSRTISVGMPISDPLYGTARLPVDSDVYSGTLHPLNEPSEYVRGLDGKTKKQASGRVSTGTEEALAVHHSLPGATSPSPRPRTRSKSRIDRSWSGLSIDNDSGRHSRASSGLSGGGGDDFSVSNGIGESMENAIGIRWSPPEADLETKAGIKMEVIGDTGVKDQALQEKWVEKKGPFLGIMICNHQCKTVQCLKSQTLAPVAEHDDGTLDLIIVRAVGRMQLLRFFVSMQFGRHIKLPYVEYKKVRSVVLKPGSNSHQGCGVDGELLMLDGPISASLLPQQCRLIGRSEGRGNQAS</sequence>
<name>A0ACC2ECH7_DIPCM</name>
<reference evidence="2" key="1">
    <citation type="journal article" date="2024" name="Proc. Natl. Acad. Sci. U.S.A.">
        <title>Extraordinary preservation of gene collinearity over three hundred million years revealed in homosporous lycophytes.</title>
        <authorList>
            <person name="Li C."/>
            <person name="Wickell D."/>
            <person name="Kuo L.Y."/>
            <person name="Chen X."/>
            <person name="Nie B."/>
            <person name="Liao X."/>
            <person name="Peng D."/>
            <person name="Ji J."/>
            <person name="Jenkins J."/>
            <person name="Williams M."/>
            <person name="Shu S."/>
            <person name="Plott C."/>
            <person name="Barry K."/>
            <person name="Rajasekar S."/>
            <person name="Grimwood J."/>
            <person name="Han X."/>
            <person name="Sun S."/>
            <person name="Hou Z."/>
            <person name="He W."/>
            <person name="Dai G."/>
            <person name="Sun C."/>
            <person name="Schmutz J."/>
            <person name="Leebens-Mack J.H."/>
            <person name="Li F.W."/>
            <person name="Wang L."/>
        </authorList>
    </citation>
    <scope>NUCLEOTIDE SEQUENCE [LARGE SCALE GENOMIC DNA]</scope>
    <source>
        <strain evidence="2">cv. PW_Plant_1</strain>
    </source>
</reference>
<dbReference type="EMBL" id="CM055093">
    <property type="protein sequence ID" value="KAJ7564168.1"/>
    <property type="molecule type" value="Genomic_DNA"/>
</dbReference>
<evidence type="ECO:0000313" key="1">
    <source>
        <dbReference type="EMBL" id="KAJ7564168.1"/>
    </source>
</evidence>
<evidence type="ECO:0000313" key="2">
    <source>
        <dbReference type="Proteomes" id="UP001162992"/>
    </source>
</evidence>
<comment type="caution">
    <text evidence="1">The sequence shown here is derived from an EMBL/GenBank/DDBJ whole genome shotgun (WGS) entry which is preliminary data.</text>
</comment>
<organism evidence="1 2">
    <name type="scientific">Diphasiastrum complanatum</name>
    <name type="common">Issler's clubmoss</name>
    <name type="synonym">Lycopodium complanatum</name>
    <dbReference type="NCBI Taxonomy" id="34168"/>
    <lineage>
        <taxon>Eukaryota</taxon>
        <taxon>Viridiplantae</taxon>
        <taxon>Streptophyta</taxon>
        <taxon>Embryophyta</taxon>
        <taxon>Tracheophyta</taxon>
        <taxon>Lycopodiopsida</taxon>
        <taxon>Lycopodiales</taxon>
        <taxon>Lycopodiaceae</taxon>
        <taxon>Lycopodioideae</taxon>
        <taxon>Diphasiastrum</taxon>
    </lineage>
</organism>